<keyword evidence="1" id="KW-0472">Membrane</keyword>
<feature type="transmembrane region" description="Helical" evidence="1">
    <location>
        <begin position="324"/>
        <end position="348"/>
    </location>
</feature>
<evidence type="ECO:0000313" key="3">
    <source>
        <dbReference type="Proteomes" id="UP000317977"/>
    </source>
</evidence>
<keyword evidence="1" id="KW-0812">Transmembrane</keyword>
<dbReference type="EMBL" id="SJPX01000002">
    <property type="protein sequence ID" value="TWU55047.1"/>
    <property type="molecule type" value="Genomic_DNA"/>
</dbReference>
<sequence length="363" mass="40496">MAAHRDRALPIRLPPVPITGRGRPQTASPTNLLLLWNCRYVRKFFLFPLRLCVGWGFSPRLLSLIGAVALVLLRLTVGWHFYSEGIDKRDAGNWSAAPFFANAKGPFAGEFRKMVWDADGKLRLNQNANMYSWAVFRDQVAAHYGFDDAQVRRAQDNYRDAVSQYEWVVSENATELEEFELGRSRIARLESNQEEKSEKMLRDGVTSLGGQRDTIRKEWIGKAAPALKQIDAIWNNYETAQNALATTEQAESRGKLRLVKPRTARIDTSVVDGLLPYFDIAVGLLLLFGLFTPVAALAAAGFLGSVFLSQYPPSTGPTSSNYQLIESMACLVLAGTGAGRFAGLDFFLHLIVRKFWYAPDPDA</sequence>
<proteinExistence type="predicted"/>
<feature type="transmembrane region" description="Helical" evidence="1">
    <location>
        <begin position="284"/>
        <end position="304"/>
    </location>
</feature>
<dbReference type="Proteomes" id="UP000317977">
    <property type="component" value="Unassembled WGS sequence"/>
</dbReference>
<evidence type="ECO:0000256" key="1">
    <source>
        <dbReference type="SAM" id="Phobius"/>
    </source>
</evidence>
<gene>
    <name evidence="2" type="ORF">Poly59_13400</name>
</gene>
<keyword evidence="3" id="KW-1185">Reference proteome</keyword>
<dbReference type="AlphaFoldDB" id="A0A5C6F3N8"/>
<organism evidence="2 3">
    <name type="scientific">Rubripirellula reticaptiva</name>
    <dbReference type="NCBI Taxonomy" id="2528013"/>
    <lineage>
        <taxon>Bacteria</taxon>
        <taxon>Pseudomonadati</taxon>
        <taxon>Planctomycetota</taxon>
        <taxon>Planctomycetia</taxon>
        <taxon>Pirellulales</taxon>
        <taxon>Pirellulaceae</taxon>
        <taxon>Rubripirellula</taxon>
    </lineage>
</organism>
<evidence type="ECO:0000313" key="2">
    <source>
        <dbReference type="EMBL" id="TWU55047.1"/>
    </source>
</evidence>
<accession>A0A5C6F3N8</accession>
<feature type="transmembrane region" description="Helical" evidence="1">
    <location>
        <begin position="61"/>
        <end position="82"/>
    </location>
</feature>
<name>A0A5C6F3N8_9BACT</name>
<reference evidence="2 3" key="1">
    <citation type="submission" date="2019-02" db="EMBL/GenBank/DDBJ databases">
        <title>Deep-cultivation of Planctomycetes and their phenomic and genomic characterization uncovers novel biology.</title>
        <authorList>
            <person name="Wiegand S."/>
            <person name="Jogler M."/>
            <person name="Boedeker C."/>
            <person name="Pinto D."/>
            <person name="Vollmers J."/>
            <person name="Rivas-Marin E."/>
            <person name="Kohn T."/>
            <person name="Peeters S.H."/>
            <person name="Heuer A."/>
            <person name="Rast P."/>
            <person name="Oberbeckmann S."/>
            <person name="Bunk B."/>
            <person name="Jeske O."/>
            <person name="Meyerdierks A."/>
            <person name="Storesund J.E."/>
            <person name="Kallscheuer N."/>
            <person name="Luecker S."/>
            <person name="Lage O.M."/>
            <person name="Pohl T."/>
            <person name="Merkel B.J."/>
            <person name="Hornburger P."/>
            <person name="Mueller R.-W."/>
            <person name="Bruemmer F."/>
            <person name="Labrenz M."/>
            <person name="Spormann A.M."/>
            <person name="Op Den Camp H."/>
            <person name="Overmann J."/>
            <person name="Amann R."/>
            <person name="Jetten M.S.M."/>
            <person name="Mascher T."/>
            <person name="Medema M.H."/>
            <person name="Devos D.P."/>
            <person name="Kaster A.-K."/>
            <person name="Ovreas L."/>
            <person name="Rohde M."/>
            <person name="Galperin M.Y."/>
            <person name="Jogler C."/>
        </authorList>
    </citation>
    <scope>NUCLEOTIDE SEQUENCE [LARGE SCALE GENOMIC DNA]</scope>
    <source>
        <strain evidence="2 3">Poly59</strain>
    </source>
</reference>
<protein>
    <recommendedName>
        <fullName evidence="4">DoxX</fullName>
    </recommendedName>
</protein>
<evidence type="ECO:0008006" key="4">
    <source>
        <dbReference type="Google" id="ProtNLM"/>
    </source>
</evidence>
<keyword evidence="1" id="KW-1133">Transmembrane helix</keyword>
<comment type="caution">
    <text evidence="2">The sequence shown here is derived from an EMBL/GenBank/DDBJ whole genome shotgun (WGS) entry which is preliminary data.</text>
</comment>